<feature type="transmembrane region" description="Helical" evidence="11">
    <location>
        <begin position="64"/>
        <end position="85"/>
    </location>
</feature>
<dbReference type="InterPro" id="IPR004485">
    <property type="entry name" value="Cobalamin_biosynth_CobD/CbiB"/>
</dbReference>
<gene>
    <name evidence="11" type="primary">cobD</name>
    <name evidence="12" type="ordered locus">Metok_0530</name>
</gene>
<dbReference type="HOGENOM" id="CLU_054212_0_2_2"/>
<dbReference type="UniPathway" id="UPA00148"/>
<dbReference type="PANTHER" id="PTHR34308">
    <property type="entry name" value="COBALAMIN BIOSYNTHESIS PROTEIN CBIB"/>
    <property type="match status" value="1"/>
</dbReference>
<evidence type="ECO:0000256" key="11">
    <source>
        <dbReference type="HAMAP-Rule" id="MF_00024"/>
    </source>
</evidence>
<dbReference type="Proteomes" id="UP000009296">
    <property type="component" value="Chromosome"/>
</dbReference>
<keyword evidence="10 11" id="KW-0472">Membrane</keyword>
<feature type="transmembrane region" description="Helical" evidence="11">
    <location>
        <begin position="178"/>
        <end position="199"/>
    </location>
</feature>
<feature type="transmembrane region" description="Helical" evidence="11">
    <location>
        <begin position="226"/>
        <end position="246"/>
    </location>
</feature>
<keyword evidence="13" id="KW-1185">Reference proteome</keyword>
<evidence type="ECO:0000313" key="13">
    <source>
        <dbReference type="Proteomes" id="UP000009296"/>
    </source>
</evidence>
<proteinExistence type="inferred from homology"/>
<name>F8ALC2_METOI</name>
<dbReference type="GO" id="GO:0009236">
    <property type="term" value="P:cobalamin biosynthetic process"/>
    <property type="evidence" value="ECO:0007669"/>
    <property type="project" value="UniProtKB-UniRule"/>
</dbReference>
<evidence type="ECO:0000256" key="9">
    <source>
        <dbReference type="ARBA" id="ARBA00022989"/>
    </source>
</evidence>
<reference evidence="12" key="1">
    <citation type="submission" date="2011-05" db="EMBL/GenBank/DDBJ databases">
        <title>Complete sequence of chromosome of Methanothermococcus okinawensis IH1.</title>
        <authorList>
            <consortium name="US DOE Joint Genome Institute"/>
            <person name="Lucas S."/>
            <person name="Han J."/>
            <person name="Lapidus A."/>
            <person name="Cheng J.-F."/>
            <person name="Goodwin L."/>
            <person name="Pitluck S."/>
            <person name="Peters L."/>
            <person name="Mikhailova N."/>
            <person name="Held B."/>
            <person name="Han C."/>
            <person name="Tapia R."/>
            <person name="Land M."/>
            <person name="Hauser L."/>
            <person name="Kyrpides N."/>
            <person name="Ivanova N."/>
            <person name="Pagani I."/>
            <person name="Sieprawska-Lupa M."/>
            <person name="Takai K."/>
            <person name="Miyazaki J."/>
            <person name="Whitman W."/>
            <person name="Woyke T."/>
        </authorList>
    </citation>
    <scope>NUCLEOTIDE SEQUENCE [LARGE SCALE GENOMIC DNA]</scope>
    <source>
        <strain evidence="12">IH1</strain>
    </source>
</reference>
<dbReference type="STRING" id="647113.Metok_0530"/>
<dbReference type="KEGG" id="mok:Metok_0530"/>
<dbReference type="GO" id="GO:0005886">
    <property type="term" value="C:plasma membrane"/>
    <property type="evidence" value="ECO:0007669"/>
    <property type="project" value="UniProtKB-SubCell"/>
</dbReference>
<dbReference type="eggNOG" id="arCOG04274">
    <property type="taxonomic scope" value="Archaea"/>
</dbReference>
<comment type="similarity">
    <text evidence="4 11">Belongs to the CobD/CbiB family.</text>
</comment>
<comment type="pathway">
    <text evidence="3 11">Cofactor biosynthesis; adenosylcobalamin biosynthesis.</text>
</comment>
<dbReference type="EMBL" id="CP002792">
    <property type="protein sequence ID" value="AEH06510.1"/>
    <property type="molecule type" value="Genomic_DNA"/>
</dbReference>
<dbReference type="PANTHER" id="PTHR34308:SF1">
    <property type="entry name" value="COBALAMIN BIOSYNTHESIS PROTEIN CBIB"/>
    <property type="match status" value="1"/>
</dbReference>
<organism evidence="12 13">
    <name type="scientific">Methanothermococcus okinawensis (strain DSM 14208 / JCM 11175 / IH1)</name>
    <dbReference type="NCBI Taxonomy" id="647113"/>
    <lineage>
        <taxon>Archaea</taxon>
        <taxon>Methanobacteriati</taxon>
        <taxon>Methanobacteriota</taxon>
        <taxon>Methanomada group</taxon>
        <taxon>Methanococci</taxon>
        <taxon>Methanococcales</taxon>
        <taxon>Methanococcaceae</taxon>
        <taxon>Methanothermococcus</taxon>
    </lineage>
</organism>
<keyword evidence="6 11" id="KW-1003">Cell membrane</keyword>
<comment type="subcellular location">
    <subcellularLocation>
        <location evidence="2 11">Cell membrane</location>
        <topology evidence="2 11">Multi-pass membrane protein</topology>
    </subcellularLocation>
</comment>
<dbReference type="HAMAP" id="MF_00024">
    <property type="entry name" value="CobD_CbiB"/>
    <property type="match status" value="1"/>
</dbReference>
<evidence type="ECO:0000256" key="5">
    <source>
        <dbReference type="ARBA" id="ARBA00016185"/>
    </source>
</evidence>
<feature type="transmembrane region" description="Helical" evidence="11">
    <location>
        <begin position="308"/>
        <end position="327"/>
    </location>
</feature>
<dbReference type="AlphaFoldDB" id="F8ALC2"/>
<dbReference type="Pfam" id="PF03186">
    <property type="entry name" value="CobD_Cbib"/>
    <property type="match status" value="1"/>
</dbReference>
<evidence type="ECO:0000313" key="12">
    <source>
        <dbReference type="EMBL" id="AEH06510.1"/>
    </source>
</evidence>
<evidence type="ECO:0000256" key="7">
    <source>
        <dbReference type="ARBA" id="ARBA00022573"/>
    </source>
</evidence>
<dbReference type="NCBIfam" id="NF002281">
    <property type="entry name" value="PRK01209.2-5"/>
    <property type="match status" value="1"/>
</dbReference>
<evidence type="ECO:0000256" key="1">
    <source>
        <dbReference type="ARBA" id="ARBA00003384"/>
    </source>
</evidence>
<evidence type="ECO:0000256" key="6">
    <source>
        <dbReference type="ARBA" id="ARBA00022475"/>
    </source>
</evidence>
<keyword evidence="9 11" id="KW-1133">Transmembrane helix</keyword>
<evidence type="ECO:0000256" key="10">
    <source>
        <dbReference type="ARBA" id="ARBA00023136"/>
    </source>
</evidence>
<protein>
    <recommendedName>
        <fullName evidence="5 11">Probable cobalamin biosynthesis protein CobD</fullName>
    </recommendedName>
</protein>
<dbReference type="GO" id="GO:0015420">
    <property type="term" value="F:ABC-type vitamin B12 transporter activity"/>
    <property type="evidence" value="ECO:0007669"/>
    <property type="project" value="UniProtKB-UniRule"/>
</dbReference>
<feature type="transmembrane region" description="Helical" evidence="11">
    <location>
        <begin position="12"/>
        <end position="29"/>
    </location>
</feature>
<dbReference type="Gene3D" id="1.10.287.70">
    <property type="match status" value="1"/>
</dbReference>
<comment type="function">
    <text evidence="1 11">Converts cobyric acid to cobinamide by the addition of aminopropanol on the F carboxylic group.</text>
</comment>
<keyword evidence="8 11" id="KW-0812">Transmembrane</keyword>
<dbReference type="GO" id="GO:0048472">
    <property type="term" value="F:threonine-phosphate decarboxylase activity"/>
    <property type="evidence" value="ECO:0007669"/>
    <property type="project" value="InterPro"/>
</dbReference>
<dbReference type="NCBIfam" id="TIGR00380">
    <property type="entry name" value="cobal_cbiB"/>
    <property type="match status" value="1"/>
</dbReference>
<evidence type="ECO:0000256" key="2">
    <source>
        <dbReference type="ARBA" id="ARBA00004651"/>
    </source>
</evidence>
<keyword evidence="7 11" id="KW-0169">Cobalamin biosynthesis</keyword>
<evidence type="ECO:0000256" key="4">
    <source>
        <dbReference type="ARBA" id="ARBA00006263"/>
    </source>
</evidence>
<dbReference type="SUPFAM" id="SSF81324">
    <property type="entry name" value="Voltage-gated potassium channels"/>
    <property type="match status" value="1"/>
</dbReference>
<evidence type="ECO:0000256" key="3">
    <source>
        <dbReference type="ARBA" id="ARBA00004953"/>
    </source>
</evidence>
<feature type="transmembrane region" description="Helical" evidence="11">
    <location>
        <begin position="105"/>
        <end position="124"/>
    </location>
</feature>
<sequence>MPLENYKIRETMINPIILILSVLFDRVYGELPEKIHPVVWIGNIIYFFEKLFKSSYSKNKIKDFVFGILITLLVIIIVFAVVYVIEMLIDNLGNILNDNNISKSIKYILYSFLLSTTIGYKSLLSFSKKPIDYLKNNDLENARTAVQCIVSRDASKLDKEHILSASIESASENITDSIIAPLFYATLFGLPGAFIYRAVNTMDAMMGYRNEKYEYYGKFAARLDDLLNFIPSRIAGLLLIISAPLYGGSIKRALHGFLKEGHKTPSPNSGYTMATLSHGLNMTLEKIGYYKLGTGKINIDKAYNSLKAIDVVIVMFLIIYLIIYYSLK</sequence>
<accession>F8ALC2</accession>
<evidence type="ECO:0000256" key="8">
    <source>
        <dbReference type="ARBA" id="ARBA00022692"/>
    </source>
</evidence>